<protein>
    <submittedName>
        <fullName evidence="2">Competence/damage-inducible protein A</fullName>
    </submittedName>
</protein>
<dbReference type="SUPFAM" id="SSF53218">
    <property type="entry name" value="Molybdenum cofactor biosynthesis proteins"/>
    <property type="match status" value="1"/>
</dbReference>
<dbReference type="PANTHER" id="PTHR13939">
    <property type="entry name" value="NICOTINAMIDE-NUCLEOTIDE AMIDOHYDROLASE PNCC"/>
    <property type="match status" value="1"/>
</dbReference>
<reference evidence="2 3" key="1">
    <citation type="submission" date="2017-01" db="EMBL/GenBank/DDBJ databases">
        <authorList>
            <person name="Mah S.A."/>
            <person name="Swanson W.J."/>
            <person name="Moy G.W."/>
            <person name="Vacquier V.D."/>
        </authorList>
    </citation>
    <scope>NUCLEOTIDE SEQUENCE [LARGE SCALE GENOMIC DNA]</scope>
    <source>
        <strain evidence="2 3">DCY110</strain>
    </source>
</reference>
<dbReference type="CDD" id="cd00885">
    <property type="entry name" value="cinA"/>
    <property type="match status" value="1"/>
</dbReference>
<dbReference type="PANTHER" id="PTHR13939:SF0">
    <property type="entry name" value="NMN AMIDOHYDROLASE-LIKE PROTEIN YFAY"/>
    <property type="match status" value="1"/>
</dbReference>
<proteinExistence type="predicted"/>
<keyword evidence="3" id="KW-1185">Reference proteome</keyword>
<feature type="domain" description="MoaB/Mog" evidence="1">
    <location>
        <begin position="19"/>
        <end position="192"/>
    </location>
</feature>
<gene>
    <name evidence="2" type="ORF">RD110_19465</name>
</gene>
<dbReference type="EMBL" id="CP019236">
    <property type="protein sequence ID" value="APW39121.1"/>
    <property type="molecule type" value="Genomic_DNA"/>
</dbReference>
<sequence length="279" mass="30284">MTQANPSSPAPEAAVPSFGLIVVGDEILSGKRADKHLPKFIELLGARGLPLAWAEYVGDDPARITATLKRAFASGDIVFSTGGIGATPDDHTRQCAARALGVPLALHPEAEALIRERMQDTAREQGTVYEPDRPDNVHRLNMGVFPEGASIIRNPYNKIPGFSVGQVHFVPGFPVMAWPMMESVLDTRYAHLFRHEAWIEKSVIVFGGMEATLTPLMEQIESRFAGTKVFSLPSVDHPQHGRHIELGVKGTPEQVAEAYPALLAGLATFPVQLGPELVR</sequence>
<evidence type="ECO:0000313" key="2">
    <source>
        <dbReference type="EMBL" id="APW39121.1"/>
    </source>
</evidence>
<dbReference type="Pfam" id="PF00994">
    <property type="entry name" value="MoCF_biosynth"/>
    <property type="match status" value="1"/>
</dbReference>
<dbReference type="InterPro" id="IPR036425">
    <property type="entry name" value="MoaB/Mog-like_dom_sf"/>
</dbReference>
<evidence type="ECO:0000259" key="1">
    <source>
        <dbReference type="SMART" id="SM00852"/>
    </source>
</evidence>
<dbReference type="OrthoDB" id="9801454at2"/>
<dbReference type="InterPro" id="IPR050101">
    <property type="entry name" value="CinA"/>
</dbReference>
<dbReference type="Gene3D" id="3.40.980.10">
    <property type="entry name" value="MoaB/Mog-like domain"/>
    <property type="match status" value="1"/>
</dbReference>
<organism evidence="2 3">
    <name type="scientific">Rhodoferax koreensis</name>
    <dbReference type="NCBI Taxonomy" id="1842727"/>
    <lineage>
        <taxon>Bacteria</taxon>
        <taxon>Pseudomonadati</taxon>
        <taxon>Pseudomonadota</taxon>
        <taxon>Betaproteobacteria</taxon>
        <taxon>Burkholderiales</taxon>
        <taxon>Comamonadaceae</taxon>
        <taxon>Rhodoferax</taxon>
    </lineage>
</organism>
<dbReference type="SMART" id="SM00852">
    <property type="entry name" value="MoCF_biosynth"/>
    <property type="match status" value="1"/>
</dbReference>
<dbReference type="RefSeq" id="WP_076201243.1">
    <property type="nucleotide sequence ID" value="NZ_CP019236.1"/>
</dbReference>
<dbReference type="Proteomes" id="UP000186609">
    <property type="component" value="Chromosome"/>
</dbReference>
<dbReference type="STRING" id="1842727.RD110_19465"/>
<dbReference type="KEGG" id="rhy:RD110_19465"/>
<name>A0A1P8JZJ5_9BURK</name>
<evidence type="ECO:0000313" key="3">
    <source>
        <dbReference type="Proteomes" id="UP000186609"/>
    </source>
</evidence>
<accession>A0A1P8JZJ5</accession>
<dbReference type="InterPro" id="IPR001453">
    <property type="entry name" value="MoaB/Mog_dom"/>
</dbReference>
<dbReference type="AlphaFoldDB" id="A0A1P8JZJ5"/>